<dbReference type="InterPro" id="IPR011009">
    <property type="entry name" value="Kinase-like_dom_sf"/>
</dbReference>
<keyword evidence="6 11" id="KW-0547">Nucleotide-binding</keyword>
<keyword evidence="15" id="KW-1185">Reference proteome</keyword>
<gene>
    <name evidence="14" type="ORF">V9T40_004235</name>
</gene>
<feature type="region of interest" description="Disordered" evidence="12">
    <location>
        <begin position="376"/>
        <end position="413"/>
    </location>
</feature>
<accession>A0AAN9YAK5</accession>
<dbReference type="FunFam" id="1.10.510.10:FF:000009">
    <property type="entry name" value="Mitogen-activated protein kinase"/>
    <property type="match status" value="1"/>
</dbReference>
<evidence type="ECO:0000313" key="15">
    <source>
        <dbReference type="Proteomes" id="UP001367676"/>
    </source>
</evidence>
<dbReference type="PROSITE" id="PS00108">
    <property type="entry name" value="PROTEIN_KINASE_ST"/>
    <property type="match status" value="1"/>
</dbReference>
<comment type="cofactor">
    <cofactor evidence="1 11">
        <name>Mg(2+)</name>
        <dbReference type="ChEBI" id="CHEBI:18420"/>
    </cofactor>
</comment>
<evidence type="ECO:0000256" key="9">
    <source>
        <dbReference type="ARBA" id="ARBA00047592"/>
    </source>
</evidence>
<dbReference type="EMBL" id="JBBCAQ010000004">
    <property type="protein sequence ID" value="KAK7603962.1"/>
    <property type="molecule type" value="Genomic_DNA"/>
</dbReference>
<dbReference type="AlphaFoldDB" id="A0AAN9YAK5"/>
<comment type="similarity">
    <text evidence="2 11">Belongs to the protein kinase superfamily. CMGC Ser/Thr protein kinase family. MAP kinase subfamily.</text>
</comment>
<evidence type="ECO:0000256" key="11">
    <source>
        <dbReference type="RuleBase" id="RU368052"/>
    </source>
</evidence>
<sequence>MLGDVINSDNRAPSCPSGFYRMIIGDTEFVVPNRYDKLEAKGLGAQGMVCSAYDNETKEHVAIKKLSRPFQNVTHAKRAYREFKLMKLVNHKNIIGLLNAFTPQKSLEEFQDVYLVMELMDANLCQVIQLDLDHERISYLLYQMLCGIKHLHSAGIIHRDLKPSNIVVKSDCTLKILDFGLARTANTSFMMTPYVVTRYYRAPEVILGMGYKENVDIWSVGCIMGEMIRGGVLFPGTDHIDQWNKIIEQLGTPAPDFMHRLQPTVRNYVENRPRYPGYSFDRLFPDVLFPSDATENNRLKASQARDLLSRMLVIDPERRISVDEALLHPYINVWYDDGEVNAPAPGPYDHSVDEREHTVDQWKELIYQEVMECHTTPPTPNLSLTETSSLSDNGASPSRPTRRPSTSSSVSVVDAMRHTSCSAPPQLHRVPPARTMMVCCKVSGHSCHITRGYRVPLAPSFLV</sequence>
<comment type="catalytic activity">
    <reaction evidence="9">
        <text>L-threonyl-[protein] + ATP = O-phospho-L-threonyl-[protein] + ADP + H(+)</text>
        <dbReference type="Rhea" id="RHEA:46608"/>
        <dbReference type="Rhea" id="RHEA-COMP:11060"/>
        <dbReference type="Rhea" id="RHEA-COMP:11605"/>
        <dbReference type="ChEBI" id="CHEBI:15378"/>
        <dbReference type="ChEBI" id="CHEBI:30013"/>
        <dbReference type="ChEBI" id="CHEBI:30616"/>
        <dbReference type="ChEBI" id="CHEBI:61977"/>
        <dbReference type="ChEBI" id="CHEBI:456216"/>
        <dbReference type="EC" id="2.7.11.24"/>
    </reaction>
</comment>
<evidence type="ECO:0000256" key="12">
    <source>
        <dbReference type="SAM" id="MobiDB-lite"/>
    </source>
</evidence>
<dbReference type="InterPro" id="IPR000719">
    <property type="entry name" value="Prot_kinase_dom"/>
</dbReference>
<dbReference type="EC" id="2.7.11.24" evidence="11"/>
<keyword evidence="7 11" id="KW-0418">Kinase</keyword>
<dbReference type="GO" id="GO:0106310">
    <property type="term" value="F:protein serine kinase activity"/>
    <property type="evidence" value="ECO:0007669"/>
    <property type="project" value="UniProtKB-UniRule"/>
</dbReference>
<dbReference type="PROSITE" id="PS01351">
    <property type="entry name" value="MAPK"/>
    <property type="match status" value="1"/>
</dbReference>
<protein>
    <recommendedName>
        <fullName evidence="11">Stress-activated protein kinase JNK</fullName>
        <ecNumber evidence="11">2.7.11.24</ecNumber>
    </recommendedName>
</protein>
<evidence type="ECO:0000256" key="1">
    <source>
        <dbReference type="ARBA" id="ARBA00001946"/>
    </source>
</evidence>
<feature type="compositionally biased region" description="Polar residues" evidence="12">
    <location>
        <begin position="381"/>
        <end position="395"/>
    </location>
</feature>
<dbReference type="SMART" id="SM00220">
    <property type="entry name" value="S_TKc"/>
    <property type="match status" value="1"/>
</dbReference>
<dbReference type="InterPro" id="IPR008271">
    <property type="entry name" value="Ser/Thr_kinase_AS"/>
</dbReference>
<keyword evidence="3 11" id="KW-0723">Serine/threonine-protein kinase</keyword>
<evidence type="ECO:0000256" key="3">
    <source>
        <dbReference type="ARBA" id="ARBA00022527"/>
    </source>
</evidence>
<dbReference type="Gene3D" id="3.30.200.20">
    <property type="entry name" value="Phosphorylase Kinase, domain 1"/>
    <property type="match status" value="1"/>
</dbReference>
<keyword evidence="5 11" id="KW-0808">Transferase</keyword>
<keyword evidence="11" id="KW-0460">Magnesium</keyword>
<reference evidence="14 15" key="1">
    <citation type="submission" date="2024-03" db="EMBL/GenBank/DDBJ databases">
        <title>Adaptation during the transition from Ophiocordyceps entomopathogen to insect associate is accompanied by gene loss and intensified selection.</title>
        <authorList>
            <person name="Ward C.M."/>
            <person name="Onetto C.A."/>
            <person name="Borneman A.R."/>
        </authorList>
    </citation>
    <scope>NUCLEOTIDE SEQUENCE [LARGE SCALE GENOMIC DNA]</scope>
    <source>
        <strain evidence="14">AWRI1</strain>
        <tissue evidence="14">Single Adult Female</tissue>
    </source>
</reference>
<evidence type="ECO:0000313" key="14">
    <source>
        <dbReference type="EMBL" id="KAK7603962.1"/>
    </source>
</evidence>
<dbReference type="Gene3D" id="1.10.510.10">
    <property type="entry name" value="Transferase(Phosphotransferase) domain 1"/>
    <property type="match status" value="1"/>
</dbReference>
<dbReference type="PRINTS" id="PR01772">
    <property type="entry name" value="JNKMAPKINASE"/>
</dbReference>
<dbReference type="GO" id="GO:0005737">
    <property type="term" value="C:cytoplasm"/>
    <property type="evidence" value="ECO:0007669"/>
    <property type="project" value="UniProtKB-SubCell"/>
</dbReference>
<comment type="catalytic activity">
    <reaction evidence="10">
        <text>L-seryl-[protein] + ATP = O-phospho-L-seryl-[protein] + ADP + H(+)</text>
        <dbReference type="Rhea" id="RHEA:17989"/>
        <dbReference type="Rhea" id="RHEA-COMP:9863"/>
        <dbReference type="Rhea" id="RHEA-COMP:11604"/>
        <dbReference type="ChEBI" id="CHEBI:15378"/>
        <dbReference type="ChEBI" id="CHEBI:29999"/>
        <dbReference type="ChEBI" id="CHEBI:30616"/>
        <dbReference type="ChEBI" id="CHEBI:83421"/>
        <dbReference type="ChEBI" id="CHEBI:456216"/>
        <dbReference type="EC" id="2.7.11.24"/>
    </reaction>
</comment>
<evidence type="ECO:0000256" key="7">
    <source>
        <dbReference type="ARBA" id="ARBA00022777"/>
    </source>
</evidence>
<dbReference type="SUPFAM" id="SSF56112">
    <property type="entry name" value="Protein kinase-like (PK-like)"/>
    <property type="match status" value="1"/>
</dbReference>
<keyword evidence="4 11" id="KW-0597">Phosphoprotein</keyword>
<evidence type="ECO:0000256" key="4">
    <source>
        <dbReference type="ARBA" id="ARBA00022553"/>
    </source>
</evidence>
<evidence type="ECO:0000256" key="5">
    <source>
        <dbReference type="ARBA" id="ARBA00022679"/>
    </source>
</evidence>
<proteinExistence type="inferred from homology"/>
<dbReference type="PROSITE" id="PS50011">
    <property type="entry name" value="PROTEIN_KINASE_DOM"/>
    <property type="match status" value="1"/>
</dbReference>
<evidence type="ECO:0000256" key="2">
    <source>
        <dbReference type="ARBA" id="ARBA00008832"/>
    </source>
</evidence>
<name>A0AAN9YAK5_9HEMI</name>
<evidence type="ECO:0000256" key="6">
    <source>
        <dbReference type="ARBA" id="ARBA00022741"/>
    </source>
</evidence>
<evidence type="ECO:0000256" key="10">
    <source>
        <dbReference type="ARBA" id="ARBA00048312"/>
    </source>
</evidence>
<dbReference type="GO" id="GO:0036477">
    <property type="term" value="C:somatodendritic compartment"/>
    <property type="evidence" value="ECO:0007669"/>
    <property type="project" value="UniProtKB-ARBA"/>
</dbReference>
<comment type="subcellular location">
    <subcellularLocation>
        <location evidence="11">Cytoplasm</location>
    </subcellularLocation>
</comment>
<evidence type="ECO:0000256" key="8">
    <source>
        <dbReference type="ARBA" id="ARBA00022840"/>
    </source>
</evidence>
<dbReference type="GO" id="GO:0004707">
    <property type="term" value="F:MAP kinase activity"/>
    <property type="evidence" value="ECO:0007669"/>
    <property type="project" value="UniProtKB-UniRule"/>
</dbReference>
<dbReference type="GO" id="GO:0005524">
    <property type="term" value="F:ATP binding"/>
    <property type="evidence" value="ECO:0007669"/>
    <property type="project" value="UniProtKB-UniRule"/>
</dbReference>
<dbReference type="GO" id="GO:1903034">
    <property type="term" value="P:regulation of response to wounding"/>
    <property type="evidence" value="ECO:0007669"/>
    <property type="project" value="UniProtKB-ARBA"/>
</dbReference>
<comment type="function">
    <text evidence="11">Responds to activation by environmental stress and pro-inflammatory cytokines by phosphorylating a number of transcription factors, and thus regulates transcriptional activity.</text>
</comment>
<feature type="domain" description="Protein kinase" evidence="13">
    <location>
        <begin position="35"/>
        <end position="331"/>
    </location>
</feature>
<comment type="caution">
    <text evidence="14">The sequence shown here is derived from an EMBL/GenBank/DDBJ whole genome shotgun (WGS) entry which is preliminary data.</text>
</comment>
<dbReference type="PANTHER" id="PTHR24055">
    <property type="entry name" value="MITOGEN-ACTIVATED PROTEIN KINASE"/>
    <property type="match status" value="1"/>
</dbReference>
<dbReference type="InterPro" id="IPR008351">
    <property type="entry name" value="MAPK_JNK"/>
</dbReference>
<dbReference type="Proteomes" id="UP001367676">
    <property type="component" value="Unassembled WGS sequence"/>
</dbReference>
<dbReference type="InterPro" id="IPR050117">
    <property type="entry name" value="MAPK"/>
</dbReference>
<organism evidence="14 15">
    <name type="scientific">Parthenolecanium corni</name>
    <dbReference type="NCBI Taxonomy" id="536013"/>
    <lineage>
        <taxon>Eukaryota</taxon>
        <taxon>Metazoa</taxon>
        <taxon>Ecdysozoa</taxon>
        <taxon>Arthropoda</taxon>
        <taxon>Hexapoda</taxon>
        <taxon>Insecta</taxon>
        <taxon>Pterygota</taxon>
        <taxon>Neoptera</taxon>
        <taxon>Paraneoptera</taxon>
        <taxon>Hemiptera</taxon>
        <taxon>Sternorrhyncha</taxon>
        <taxon>Coccoidea</taxon>
        <taxon>Coccidae</taxon>
        <taxon>Parthenolecanium</taxon>
    </lineage>
</organism>
<dbReference type="InterPro" id="IPR003527">
    <property type="entry name" value="MAP_kinase_CS"/>
</dbReference>
<feature type="compositionally biased region" description="Low complexity" evidence="12">
    <location>
        <begin position="396"/>
        <end position="413"/>
    </location>
</feature>
<dbReference type="Pfam" id="PF00069">
    <property type="entry name" value="Pkinase"/>
    <property type="match status" value="1"/>
</dbReference>
<dbReference type="CDD" id="cd07850">
    <property type="entry name" value="STKc_JNK"/>
    <property type="match status" value="1"/>
</dbReference>
<dbReference type="FunFam" id="3.30.200.20:FF:000210">
    <property type="entry name" value="Mitogen-activated protein kinase"/>
    <property type="match status" value="1"/>
</dbReference>
<evidence type="ECO:0000259" key="13">
    <source>
        <dbReference type="PROSITE" id="PS50011"/>
    </source>
</evidence>
<keyword evidence="8 11" id="KW-0067">ATP-binding</keyword>